<dbReference type="EMBL" id="VJMI01013287">
    <property type="protein sequence ID" value="KAF0748174.1"/>
    <property type="molecule type" value="Genomic_DNA"/>
</dbReference>
<feature type="non-terminal residue" evidence="3">
    <location>
        <position position="842"/>
    </location>
</feature>
<dbReference type="InterPro" id="IPR041588">
    <property type="entry name" value="Integrase_H2C2"/>
</dbReference>
<sequence length="842" mass="94935">MAKWAKEIVALLRALKVCYYELAGKLLIVYTQYSAAKWIFTDKQNRTEYLHWAVQLAPWSITFVQIKSADGHWHMPALLTESMSSEVSASSNPWPSLSHPPLDSQGSPKDLGTLGELANMGLSLDPFMPNRARDVVEACVTPLPMFGEKDDLYVATFDGAIKRIERVGSYGASIWKLPNWDLVWAAQGVVTDATVNTAEYQGLLEVLMTASRLKLTRLRIFGDSKIVVHQVNRWMQCKQPLLQELCREAQGWIKHLEDSELHHVLRVWNGSADHLASRALRLRLTEQVTNPAELLAVQLKNKLPALVQQKCQGVSHDTITEIVFESLRHICSQIEWDTEGGECASTMTTSSATDMLACLEPASSAQTIKGGGSSVFLAQDKATTAEDNPGDPEHPASSGDPGNPGDPDGQNFATKNSPYHPGNPGKDGQGNPADDPALIMQRDIFVAIIRDNMEALQRERLRVISEAQDQEIELSRMKDYLRGNVDHLTPQLCQKLAKHAYEYELGEEGALYHLYWRHRRGPDKTMKWAVVAPRTMVEAILQENHSSLEGGHYKLLKTYEKIRPNYYWTNMHADIKLHIEQCVQCNQAAGPPNHHLRAPTPGNLSPEYPLHIIGMDFAVKLPKSNRGNTTLVVFLDFFTAFLMVKAIPDRSADTTAKAFEEVVFRRFGACTQLRHDGEAAFMSAVFKSFNEMLGQEQMPTLAYRPQANGQTERIIQTLFRAIRIYSEDPTRRDWDDFAERLVFAVNTSISNTRHETPFYLMHGWDPQTTLSAGLPTTHTEGATANWRWRMRMQRQYLYAQGLAKDVIAEAQALRAEDFNSRLPEDRGERLQPGDEVWLFIDQ</sequence>
<gene>
    <name evidence="3" type="ORF">AaE_007442</name>
</gene>
<reference evidence="3 4" key="1">
    <citation type="submission" date="2019-06" db="EMBL/GenBank/DDBJ databases">
        <title>Genomics analysis of Aphanomyces spp. identifies a new class of oomycete effector associated with host adaptation.</title>
        <authorList>
            <person name="Gaulin E."/>
        </authorList>
    </citation>
    <scope>NUCLEOTIDE SEQUENCE [LARGE SCALE GENOMIC DNA]</scope>
    <source>
        <strain evidence="3 4">E</strain>
    </source>
</reference>
<dbReference type="PROSITE" id="PS50994">
    <property type="entry name" value="INTEGRASE"/>
    <property type="match status" value="1"/>
</dbReference>
<dbReference type="InterPro" id="IPR012337">
    <property type="entry name" value="RNaseH-like_sf"/>
</dbReference>
<dbReference type="GO" id="GO:0004523">
    <property type="term" value="F:RNA-DNA hybrid ribonuclease activity"/>
    <property type="evidence" value="ECO:0007669"/>
    <property type="project" value="InterPro"/>
</dbReference>
<dbReference type="Pfam" id="PF13456">
    <property type="entry name" value="RVT_3"/>
    <property type="match status" value="1"/>
</dbReference>
<evidence type="ECO:0000313" key="4">
    <source>
        <dbReference type="Proteomes" id="UP000469452"/>
    </source>
</evidence>
<dbReference type="Pfam" id="PF17921">
    <property type="entry name" value="Integrase_H2C2"/>
    <property type="match status" value="1"/>
</dbReference>
<comment type="caution">
    <text evidence="3">The sequence shown here is derived from an EMBL/GenBank/DDBJ whole genome shotgun (WGS) entry which is preliminary data.</text>
</comment>
<evidence type="ECO:0000259" key="2">
    <source>
        <dbReference type="PROSITE" id="PS50994"/>
    </source>
</evidence>
<dbReference type="Gene3D" id="1.10.340.70">
    <property type="match status" value="1"/>
</dbReference>
<evidence type="ECO:0000256" key="1">
    <source>
        <dbReference type="SAM" id="MobiDB-lite"/>
    </source>
</evidence>
<dbReference type="GO" id="GO:0015074">
    <property type="term" value="P:DNA integration"/>
    <property type="evidence" value="ECO:0007669"/>
    <property type="project" value="InterPro"/>
</dbReference>
<dbReference type="AlphaFoldDB" id="A0A6A5AAX4"/>
<dbReference type="FunFam" id="1.10.340.70:FF:000001">
    <property type="entry name" value="Retrovirus-related Pol polyprotein from transposon gypsy-like Protein"/>
    <property type="match status" value="1"/>
</dbReference>
<dbReference type="Gene3D" id="3.30.420.10">
    <property type="entry name" value="Ribonuclease H-like superfamily/Ribonuclease H"/>
    <property type="match status" value="2"/>
</dbReference>
<protein>
    <recommendedName>
        <fullName evidence="2">Integrase catalytic domain-containing protein</fullName>
    </recommendedName>
</protein>
<proteinExistence type="predicted"/>
<dbReference type="PANTHER" id="PTHR37984">
    <property type="entry name" value="PROTEIN CBG26694"/>
    <property type="match status" value="1"/>
</dbReference>
<name>A0A6A5AAX4_APHAT</name>
<dbReference type="VEuPathDB" id="FungiDB:H257_18607"/>
<dbReference type="InterPro" id="IPR002156">
    <property type="entry name" value="RNaseH_domain"/>
</dbReference>
<dbReference type="VEuPathDB" id="FungiDB:H257_18606"/>
<dbReference type="InterPro" id="IPR036397">
    <property type="entry name" value="RNaseH_sf"/>
</dbReference>
<feature type="compositionally biased region" description="Low complexity" evidence="1">
    <location>
        <begin position="399"/>
        <end position="409"/>
    </location>
</feature>
<dbReference type="PANTHER" id="PTHR37984:SF5">
    <property type="entry name" value="PROTEIN NYNRIN-LIKE"/>
    <property type="match status" value="1"/>
</dbReference>
<dbReference type="GO" id="GO:0003676">
    <property type="term" value="F:nucleic acid binding"/>
    <property type="evidence" value="ECO:0007669"/>
    <property type="project" value="InterPro"/>
</dbReference>
<dbReference type="SUPFAM" id="SSF53098">
    <property type="entry name" value="Ribonuclease H-like"/>
    <property type="match status" value="2"/>
</dbReference>
<organism evidence="3 4">
    <name type="scientific">Aphanomyces astaci</name>
    <name type="common">Crayfish plague agent</name>
    <dbReference type="NCBI Taxonomy" id="112090"/>
    <lineage>
        <taxon>Eukaryota</taxon>
        <taxon>Sar</taxon>
        <taxon>Stramenopiles</taxon>
        <taxon>Oomycota</taxon>
        <taxon>Saprolegniomycetes</taxon>
        <taxon>Saprolegniales</taxon>
        <taxon>Verrucalvaceae</taxon>
        <taxon>Aphanomyces</taxon>
    </lineage>
</organism>
<accession>A0A6A5AAX4</accession>
<dbReference type="InterPro" id="IPR001584">
    <property type="entry name" value="Integrase_cat-core"/>
</dbReference>
<feature type="region of interest" description="Disordered" evidence="1">
    <location>
        <begin position="384"/>
        <end position="436"/>
    </location>
</feature>
<dbReference type="InterPro" id="IPR050951">
    <property type="entry name" value="Retrovirus_Pol_polyprotein"/>
</dbReference>
<evidence type="ECO:0000313" key="3">
    <source>
        <dbReference type="EMBL" id="KAF0748174.1"/>
    </source>
</evidence>
<feature type="domain" description="Integrase catalytic" evidence="2">
    <location>
        <begin position="605"/>
        <end position="774"/>
    </location>
</feature>
<dbReference type="Proteomes" id="UP000469452">
    <property type="component" value="Unassembled WGS sequence"/>
</dbReference>